<dbReference type="GO" id="GO:0045944">
    <property type="term" value="P:positive regulation of transcription by RNA polymerase II"/>
    <property type="evidence" value="ECO:0007669"/>
    <property type="project" value="TreeGrafter"/>
</dbReference>
<name>A0A7S2TQ46_9EUKA</name>
<comment type="subcellular location">
    <subcellularLocation>
        <location evidence="1">Nucleus</location>
    </subcellularLocation>
</comment>
<evidence type="ECO:0000256" key="3">
    <source>
        <dbReference type="ARBA" id="ARBA00023242"/>
    </source>
</evidence>
<evidence type="ECO:0000256" key="1">
    <source>
        <dbReference type="ARBA" id="ARBA00004123"/>
    </source>
</evidence>
<keyword evidence="3" id="KW-0539">Nucleus</keyword>
<feature type="compositionally biased region" description="Basic and acidic residues" evidence="4">
    <location>
        <begin position="103"/>
        <end position="112"/>
    </location>
</feature>
<evidence type="ECO:0000313" key="5">
    <source>
        <dbReference type="EMBL" id="CAD9764468.1"/>
    </source>
</evidence>
<comment type="similarity">
    <text evidence="2">Belongs to the akirin family.</text>
</comment>
<gene>
    <name evidence="5" type="ORF">LSP00402_LOCUS10175</name>
</gene>
<feature type="region of interest" description="Disordered" evidence="4">
    <location>
        <begin position="38"/>
        <end position="125"/>
    </location>
</feature>
<dbReference type="GO" id="GO:0005634">
    <property type="term" value="C:nucleus"/>
    <property type="evidence" value="ECO:0007669"/>
    <property type="project" value="UniProtKB-SubCell"/>
</dbReference>
<feature type="compositionally biased region" description="Basic and acidic residues" evidence="4">
    <location>
        <begin position="68"/>
        <end position="88"/>
    </location>
</feature>
<sequence>MSAILHKRRYNALEEPQSPKCSPGRILFLSSDEARRKRIRHEQMGATAKALGFDVKEKHKKQILKPRGGNDVKSKQPADNHKRNRGNEMDTEEDQQQSKRIRRPADFKDTSESSKPPNPFSSKDVNVDWRSFRKNGKKLFTEEQVAKIVRDALAVQKEKLQEEYNKILQERLAVQFENFTQFNHDYVYRQLKSRNCNYIL</sequence>
<dbReference type="AlphaFoldDB" id="A0A7S2TQ46"/>
<feature type="compositionally biased region" description="Basic residues" evidence="4">
    <location>
        <begin position="1"/>
        <end position="10"/>
    </location>
</feature>
<dbReference type="EMBL" id="HBHP01016429">
    <property type="protein sequence ID" value="CAD9764468.1"/>
    <property type="molecule type" value="Transcribed_RNA"/>
</dbReference>
<organism evidence="5">
    <name type="scientific">Lotharella oceanica</name>
    <dbReference type="NCBI Taxonomy" id="641309"/>
    <lineage>
        <taxon>Eukaryota</taxon>
        <taxon>Sar</taxon>
        <taxon>Rhizaria</taxon>
        <taxon>Cercozoa</taxon>
        <taxon>Chlorarachniophyceae</taxon>
        <taxon>Lotharella</taxon>
    </lineage>
</organism>
<reference evidence="5" key="1">
    <citation type="submission" date="2021-01" db="EMBL/GenBank/DDBJ databases">
        <authorList>
            <person name="Corre E."/>
            <person name="Pelletier E."/>
            <person name="Niang G."/>
            <person name="Scheremetjew M."/>
            <person name="Finn R."/>
            <person name="Kale V."/>
            <person name="Holt S."/>
            <person name="Cochrane G."/>
            <person name="Meng A."/>
            <person name="Brown T."/>
            <person name="Cohen L."/>
        </authorList>
    </citation>
    <scope>NUCLEOTIDE SEQUENCE</scope>
    <source>
        <strain evidence="5">CCMP622</strain>
    </source>
</reference>
<protein>
    <submittedName>
        <fullName evidence="5">Uncharacterized protein</fullName>
    </submittedName>
</protein>
<proteinExistence type="inferred from homology"/>
<dbReference type="GO" id="GO:0000785">
    <property type="term" value="C:chromatin"/>
    <property type="evidence" value="ECO:0007669"/>
    <property type="project" value="TreeGrafter"/>
</dbReference>
<accession>A0A7S2TQ46</accession>
<evidence type="ECO:0000256" key="2">
    <source>
        <dbReference type="ARBA" id="ARBA00005625"/>
    </source>
</evidence>
<dbReference type="InterPro" id="IPR024132">
    <property type="entry name" value="Akirin"/>
</dbReference>
<evidence type="ECO:0000256" key="4">
    <source>
        <dbReference type="SAM" id="MobiDB-lite"/>
    </source>
</evidence>
<dbReference type="PANTHER" id="PTHR13293:SF6">
    <property type="entry name" value="AKIRIN-RELATED"/>
    <property type="match status" value="1"/>
</dbReference>
<dbReference type="PANTHER" id="PTHR13293">
    <property type="entry name" value="AKIRIN-RELATED"/>
    <property type="match status" value="1"/>
</dbReference>
<feature type="region of interest" description="Disordered" evidence="4">
    <location>
        <begin position="1"/>
        <end position="26"/>
    </location>
</feature>
<dbReference type="GO" id="GO:0003712">
    <property type="term" value="F:transcription coregulator activity"/>
    <property type="evidence" value="ECO:0007669"/>
    <property type="project" value="TreeGrafter"/>
</dbReference>